<name>A0A9P6LRI0_9FUNG</name>
<keyword evidence="3" id="KW-1185">Reference proteome</keyword>
<feature type="region of interest" description="Disordered" evidence="1">
    <location>
        <begin position="69"/>
        <end position="94"/>
    </location>
</feature>
<dbReference type="OrthoDB" id="10423406at2759"/>
<dbReference type="Proteomes" id="UP000749646">
    <property type="component" value="Unassembled WGS sequence"/>
</dbReference>
<evidence type="ECO:0000313" key="2">
    <source>
        <dbReference type="EMBL" id="KAF9920278.1"/>
    </source>
</evidence>
<gene>
    <name evidence="2" type="ORF">BGZ65_011392</name>
</gene>
<protein>
    <submittedName>
        <fullName evidence="2">Uncharacterized protein</fullName>
    </submittedName>
</protein>
<feature type="non-terminal residue" evidence="2">
    <location>
        <position position="1"/>
    </location>
</feature>
<evidence type="ECO:0000313" key="3">
    <source>
        <dbReference type="Proteomes" id="UP000749646"/>
    </source>
</evidence>
<accession>A0A9P6LRI0</accession>
<proteinExistence type="predicted"/>
<evidence type="ECO:0000256" key="1">
    <source>
        <dbReference type="SAM" id="MobiDB-lite"/>
    </source>
</evidence>
<comment type="caution">
    <text evidence="2">The sequence shown here is derived from an EMBL/GenBank/DDBJ whole genome shotgun (WGS) entry which is preliminary data.</text>
</comment>
<reference evidence="2" key="1">
    <citation type="journal article" date="2020" name="Fungal Divers.">
        <title>Resolving the Mortierellaceae phylogeny through synthesis of multi-gene phylogenetics and phylogenomics.</title>
        <authorList>
            <person name="Vandepol N."/>
            <person name="Liber J."/>
            <person name="Desiro A."/>
            <person name="Na H."/>
            <person name="Kennedy M."/>
            <person name="Barry K."/>
            <person name="Grigoriev I.V."/>
            <person name="Miller A.N."/>
            <person name="O'Donnell K."/>
            <person name="Stajich J.E."/>
            <person name="Bonito G."/>
        </authorList>
    </citation>
    <scope>NUCLEOTIDE SEQUENCE</scope>
    <source>
        <strain evidence="2">MES-2147</strain>
    </source>
</reference>
<dbReference type="EMBL" id="JAAAHW010011294">
    <property type="protein sequence ID" value="KAF9920278.1"/>
    <property type="molecule type" value="Genomic_DNA"/>
</dbReference>
<dbReference type="AlphaFoldDB" id="A0A9P6LRI0"/>
<organism evidence="2 3">
    <name type="scientific">Modicella reniformis</name>
    <dbReference type="NCBI Taxonomy" id="1440133"/>
    <lineage>
        <taxon>Eukaryota</taxon>
        <taxon>Fungi</taxon>
        <taxon>Fungi incertae sedis</taxon>
        <taxon>Mucoromycota</taxon>
        <taxon>Mortierellomycotina</taxon>
        <taxon>Mortierellomycetes</taxon>
        <taxon>Mortierellales</taxon>
        <taxon>Mortierellaceae</taxon>
        <taxon>Modicella</taxon>
    </lineage>
</organism>
<sequence>SLSEDSQTELLSHADTPEMHFARLSSALNCHSIYEPGIAKLKENPAFASFFEPKRVHPGSSPKAASILALDPEDDDDDPNDLDFHHPLPQDVPTTTYEVKLGRHRLKNGEKPKTVEYAVAEAPSTGGSTSSGYTELDLDDLEDFSPVATPTMDERGEIMRMAAEALDPSLFSPEKYKELRESLELAYDCTMTPRKNYHPGYIKEQKARASRLNESVENFEDSFICNRPEPNPFI</sequence>
<feature type="compositionally biased region" description="Acidic residues" evidence="1">
    <location>
        <begin position="71"/>
        <end position="81"/>
    </location>
</feature>